<evidence type="ECO:0000313" key="3">
    <source>
        <dbReference type="Proteomes" id="UP000294028"/>
    </source>
</evidence>
<feature type="transmembrane region" description="Helical" evidence="1">
    <location>
        <begin position="97"/>
        <end position="123"/>
    </location>
</feature>
<dbReference type="RefSeq" id="WP_129786156.1">
    <property type="nucleotide sequence ID" value="NZ_RZHH01000003.1"/>
</dbReference>
<gene>
    <name evidence="2" type="ORF">ELS19_17210</name>
</gene>
<keyword evidence="1" id="KW-0812">Transmembrane</keyword>
<accession>A0A482SXW1</accession>
<organism evidence="2 3">
    <name type="scientific">Halogeometricum borinquense</name>
    <dbReference type="NCBI Taxonomy" id="60847"/>
    <lineage>
        <taxon>Archaea</taxon>
        <taxon>Methanobacteriati</taxon>
        <taxon>Methanobacteriota</taxon>
        <taxon>Stenosarchaea group</taxon>
        <taxon>Halobacteria</taxon>
        <taxon>Halobacteriales</taxon>
        <taxon>Haloferacaceae</taxon>
        <taxon>Halogeometricum</taxon>
    </lineage>
</organism>
<dbReference type="Proteomes" id="UP000294028">
    <property type="component" value="Unassembled WGS sequence"/>
</dbReference>
<sequence>MGLSDYTWLVIGTAALFAGALAAKISPSLFIAGVLVVMVPVWGYRSRGSRTPERMIKQMAYEMQDSLQTALGVGTALMLVMALFVETMFAGAGDMLGALAGPIAANSLPLAYIGTTLAGIAGISGTAELGAKTFAGFALMLAAGAIILRRS</sequence>
<dbReference type="AlphaFoldDB" id="A0A482SXW1"/>
<keyword evidence="1" id="KW-0472">Membrane</keyword>
<keyword evidence="1" id="KW-1133">Transmembrane helix</keyword>
<proteinExistence type="predicted"/>
<comment type="caution">
    <text evidence="2">The sequence shown here is derived from an EMBL/GenBank/DDBJ whole genome shotgun (WGS) entry which is preliminary data.</text>
</comment>
<evidence type="ECO:0000313" key="2">
    <source>
        <dbReference type="EMBL" id="RYJ08294.1"/>
    </source>
</evidence>
<protein>
    <submittedName>
        <fullName evidence="2">Uncharacterized protein</fullName>
    </submittedName>
</protein>
<dbReference type="EMBL" id="RZHH01000003">
    <property type="protein sequence ID" value="RYJ08294.1"/>
    <property type="molecule type" value="Genomic_DNA"/>
</dbReference>
<evidence type="ECO:0000256" key="1">
    <source>
        <dbReference type="SAM" id="Phobius"/>
    </source>
</evidence>
<name>A0A482SXW1_9EURY</name>
<feature type="transmembrane region" description="Helical" evidence="1">
    <location>
        <begin position="66"/>
        <end position="85"/>
    </location>
</feature>
<feature type="transmembrane region" description="Helical" evidence="1">
    <location>
        <begin position="129"/>
        <end position="148"/>
    </location>
</feature>
<reference evidence="2 3" key="1">
    <citation type="submission" date="2018-12" db="EMBL/GenBank/DDBJ databases">
        <title>Genome analysis provides insights into bioremediation potentialities of Halogeometricum borinquense strain N11.</title>
        <authorList>
            <person name="Najjari A."/>
            <person name="Youssef N."/>
            <person name="Fhoula I."/>
            <person name="Ben Dhia O."/>
            <person name="Mahjoubi M."/>
            <person name="Ouzari H.I."/>
            <person name="Cherif A."/>
        </authorList>
    </citation>
    <scope>NUCLEOTIDE SEQUENCE [LARGE SCALE GENOMIC DNA]</scope>
    <source>
        <strain evidence="2 3">N11</strain>
    </source>
</reference>